<dbReference type="InterPro" id="IPR050206">
    <property type="entry name" value="FtsK/SpoIIIE/SftA"/>
</dbReference>
<accession>A0ABY3WFG0</accession>
<dbReference type="InterPro" id="IPR008984">
    <property type="entry name" value="SMAD_FHA_dom_sf"/>
</dbReference>
<protein>
    <submittedName>
        <fullName evidence="8">FHA domain-containing protein</fullName>
    </submittedName>
</protein>
<evidence type="ECO:0000259" key="7">
    <source>
        <dbReference type="PROSITE" id="PS50901"/>
    </source>
</evidence>
<dbReference type="Gene3D" id="2.60.200.20">
    <property type="match status" value="1"/>
</dbReference>
<keyword evidence="5" id="KW-0472">Membrane</keyword>
<dbReference type="InterPro" id="IPR032030">
    <property type="entry name" value="YscD_cytoplasmic_dom"/>
</dbReference>
<dbReference type="Gene3D" id="3.40.50.300">
    <property type="entry name" value="P-loop containing nucleotide triphosphate hydrolases"/>
    <property type="match status" value="2"/>
</dbReference>
<dbReference type="InterPro" id="IPR027417">
    <property type="entry name" value="P-loop_NTPase"/>
</dbReference>
<dbReference type="SUPFAM" id="SSF52540">
    <property type="entry name" value="P-loop containing nucleoside triphosphate hydrolases"/>
    <property type="match status" value="2"/>
</dbReference>
<dbReference type="InterPro" id="IPR002543">
    <property type="entry name" value="FtsK_dom"/>
</dbReference>
<dbReference type="EMBL" id="CP093326">
    <property type="protein sequence ID" value="UNK47072.1"/>
    <property type="molecule type" value="Genomic_DNA"/>
</dbReference>
<proteinExistence type="predicted"/>
<dbReference type="PANTHER" id="PTHR22683">
    <property type="entry name" value="SPORULATION PROTEIN RELATED"/>
    <property type="match status" value="1"/>
</dbReference>
<keyword evidence="3 4" id="KW-0067">ATP-binding</keyword>
<dbReference type="PROSITE" id="PS50901">
    <property type="entry name" value="FTSK"/>
    <property type="match status" value="1"/>
</dbReference>
<feature type="domain" description="FtsK" evidence="7">
    <location>
        <begin position="553"/>
        <end position="737"/>
    </location>
</feature>
<dbReference type="PANTHER" id="PTHR22683:SF1">
    <property type="entry name" value="TYPE VII SECRETION SYSTEM PROTEIN ESSC"/>
    <property type="match status" value="1"/>
</dbReference>
<dbReference type="RefSeq" id="WP_241914907.1">
    <property type="nucleotide sequence ID" value="NZ_CP093326.1"/>
</dbReference>
<dbReference type="InterPro" id="IPR000253">
    <property type="entry name" value="FHA_dom"/>
</dbReference>
<evidence type="ECO:0000256" key="2">
    <source>
        <dbReference type="ARBA" id="ARBA00022741"/>
    </source>
</evidence>
<dbReference type="CDD" id="cd00267">
    <property type="entry name" value="ABC_ATPase"/>
    <property type="match status" value="1"/>
</dbReference>
<evidence type="ECO:0000313" key="9">
    <source>
        <dbReference type="Proteomes" id="UP000829069"/>
    </source>
</evidence>
<dbReference type="PROSITE" id="PS50006">
    <property type="entry name" value="FHA_DOMAIN"/>
    <property type="match status" value="1"/>
</dbReference>
<dbReference type="InterPro" id="IPR003593">
    <property type="entry name" value="AAA+_ATPase"/>
</dbReference>
<reference evidence="8 9" key="1">
    <citation type="submission" date="2022-03" db="EMBL/GenBank/DDBJ databases">
        <title>Isotopic signatures of nitrous oxide derived from detoxification processes.</title>
        <authorList>
            <person name="Behrendt U."/>
            <person name="Buchen C."/>
            <person name="Well R."/>
            <person name="Ulrich A."/>
            <person name="Rohe L."/>
            <person name="Kolb S."/>
            <person name="Schloter M."/>
            <person name="Horn M.A."/>
            <person name="Augustin J."/>
        </authorList>
    </citation>
    <scope>NUCLEOTIDE SEQUENCE [LARGE SCALE GENOMIC DNA]</scope>
    <source>
        <strain evidence="8 9">S4-C24</strain>
    </source>
</reference>
<organism evidence="8 9">
    <name type="scientific">Arthrobacter sulfonylureivorans</name>
    <dbReference type="NCBI Taxonomy" id="2486855"/>
    <lineage>
        <taxon>Bacteria</taxon>
        <taxon>Bacillati</taxon>
        <taxon>Actinomycetota</taxon>
        <taxon>Actinomycetes</taxon>
        <taxon>Micrococcales</taxon>
        <taxon>Micrococcaceae</taxon>
        <taxon>Arthrobacter</taxon>
    </lineage>
</organism>
<evidence type="ECO:0000313" key="8">
    <source>
        <dbReference type="EMBL" id="UNK47072.1"/>
    </source>
</evidence>
<keyword evidence="9" id="KW-1185">Reference proteome</keyword>
<dbReference type="Proteomes" id="UP000829069">
    <property type="component" value="Chromosome"/>
</dbReference>
<feature type="binding site" evidence="4">
    <location>
        <begin position="571"/>
        <end position="578"/>
    </location>
    <ligand>
        <name>ATP</name>
        <dbReference type="ChEBI" id="CHEBI:30616"/>
    </ligand>
</feature>
<keyword evidence="5" id="KW-1133">Transmembrane helix</keyword>
<sequence>MALHLTLAAAPGLPAPAAAWIAEHSEAVCGLEAGLSAAPLAAWLRARLAGVAFTVAGHGLASLTAGVHPLVDGAVVVCAPEDAVFPLRDVFPLPPLGLAVTAGPDAGRLFGLQRGSFTVGRHACALTIADPSLSRLHATLEVTDRHVLLRDAGSANGIVCGGRRAGRVVLAAGCPVWIGNSQLRLIVGSEPGEPFLPDAELAVPVPVAEKCPEPKTTMTLLLAGLPLIAGLALALLTGMWFFLVFSAMSLLAAGVPYAAGRRQRRRYRAAVAAAAAADARRRQLAAPDAAALTMSLLRRGTPAGGPTVHRPVGRPSPEHAWVRLGTASLPAHIGAAEAPVPEPPLLEHVPLCVDLMAEHRLRFEGTQSGLDGMLRSVLLQAAARDGGSVLQVVCYALPEPVRSSARFLPGVQLAERPGQLAELLSEGRGSAVLLVAGRHAEAARALAGCAAPAAELWFGGPAGPGTRIEVSGADSRLIRDGGNVRFSADLATALVLDRFARLAAVSGKGAEPTGSVPAGCRLQALLRPQPLAQRWSDGDRAPGLTAVLGAGAAGPLALDLAVHGPHLMVAGTTGAGKSELLRSLVLSLALTRSPDTVNFLLVDFKGGSGLGPLARLPHCAGLLTDLTLEAVNRALAWLQAEVRRRETLLAGLGLSDIAACRPGTLPRLVVVVDEFRMLGEDAPQALPELMRVATVGRALGIHLVLATQRPQGAVSSDIRANVTTMVALRTQNSAESRDLLDSPVAADIPVTARGRAYLRVGTGAAVLFQSASSSLPAAGPAPVFRTVDDWLREEEGPTTDLAEGTEQLEHLVTEAAGVVGGLGLAGARGLLPALPTDLAVADLAGDPSSLHTGGEIAIGLLDLPSRQRQEPLHWRPERDGHLAVLGVEGGGHREFLRTLAAQVLGSPPERHCYVLDGDGSLGPVWRAERTGAYVGPQDVERAARVLRRLANEVASRLGTLASTPDPAAPAAGVPLVLLVSGWGRWLGGFRSGRLGWAEDCVQDIARDGQATGVVLAVTGERELASSRFLPLVANRLHLPTGTGPETLMSWPRLPPMEPVPGRALVQGRIGGGGGVCQLATDAAGAPPPAGALIRPFRVESLPRSVAASALPRVWHGSPVIGVEGDELEPSTLPLPAGEVYLVLGREGSGKTNLLALLQRALDGLRPCSAPSDGANADGFWAGHAPVARGTVLLVDDAANLGVRAQEAVAALVAAGASAVVAACPGPLLLQQVPLALQARAGGRGMVLSPRAGADAEFFGVRLDDGWRPPGRAYRIGTGKAVPLQVAVATERAERHP</sequence>
<keyword evidence="5" id="KW-0812">Transmembrane</keyword>
<dbReference type="SUPFAM" id="SSF49879">
    <property type="entry name" value="SMAD/FHA domain"/>
    <property type="match status" value="1"/>
</dbReference>
<feature type="transmembrane region" description="Helical" evidence="5">
    <location>
        <begin position="218"/>
        <end position="236"/>
    </location>
</feature>
<keyword evidence="2 4" id="KW-0547">Nucleotide-binding</keyword>
<evidence type="ECO:0000256" key="4">
    <source>
        <dbReference type="PROSITE-ProRule" id="PRU00289"/>
    </source>
</evidence>
<evidence type="ECO:0000256" key="3">
    <source>
        <dbReference type="ARBA" id="ARBA00022840"/>
    </source>
</evidence>
<dbReference type="CDD" id="cd00060">
    <property type="entry name" value="FHA"/>
    <property type="match status" value="1"/>
</dbReference>
<feature type="domain" description="FHA" evidence="6">
    <location>
        <begin position="117"/>
        <end position="165"/>
    </location>
</feature>
<name>A0ABY3WFG0_9MICC</name>
<dbReference type="CDD" id="cd01127">
    <property type="entry name" value="TrwB_TraG_TraD_VirD4"/>
    <property type="match status" value="1"/>
</dbReference>
<evidence type="ECO:0000256" key="5">
    <source>
        <dbReference type="SAM" id="Phobius"/>
    </source>
</evidence>
<gene>
    <name evidence="8" type="ORF">MNQ99_06935</name>
</gene>
<dbReference type="Pfam" id="PF16697">
    <property type="entry name" value="Yop-YscD_cpl"/>
    <property type="match status" value="1"/>
</dbReference>
<evidence type="ECO:0000259" key="6">
    <source>
        <dbReference type="PROSITE" id="PS50006"/>
    </source>
</evidence>
<dbReference type="SMART" id="SM00382">
    <property type="entry name" value="AAA"/>
    <property type="match status" value="3"/>
</dbReference>
<keyword evidence="1" id="KW-0597">Phosphoprotein</keyword>
<evidence type="ECO:0000256" key="1">
    <source>
        <dbReference type="ARBA" id="ARBA00022553"/>
    </source>
</evidence>
<dbReference type="Pfam" id="PF01580">
    <property type="entry name" value="FtsK_SpoIIIE"/>
    <property type="match status" value="1"/>
</dbReference>